<accession>A0AAE1EA66</accession>
<dbReference type="AlphaFoldDB" id="A0AAE1EA66"/>
<organism evidence="2 3">
    <name type="scientific">Elysia crispata</name>
    <name type="common">lettuce slug</name>
    <dbReference type="NCBI Taxonomy" id="231223"/>
    <lineage>
        <taxon>Eukaryota</taxon>
        <taxon>Metazoa</taxon>
        <taxon>Spiralia</taxon>
        <taxon>Lophotrochozoa</taxon>
        <taxon>Mollusca</taxon>
        <taxon>Gastropoda</taxon>
        <taxon>Heterobranchia</taxon>
        <taxon>Euthyneura</taxon>
        <taxon>Panpulmonata</taxon>
        <taxon>Sacoglossa</taxon>
        <taxon>Placobranchoidea</taxon>
        <taxon>Plakobranchidae</taxon>
        <taxon>Elysia</taxon>
    </lineage>
</organism>
<feature type="compositionally biased region" description="Polar residues" evidence="1">
    <location>
        <begin position="395"/>
        <end position="411"/>
    </location>
</feature>
<reference evidence="2" key="1">
    <citation type="journal article" date="2023" name="G3 (Bethesda)">
        <title>A reference genome for the long-term kleptoplast-retaining sea slug Elysia crispata morphotype clarki.</title>
        <authorList>
            <person name="Eastman K.E."/>
            <person name="Pendleton A.L."/>
            <person name="Shaikh M.A."/>
            <person name="Suttiyut T."/>
            <person name="Ogas R."/>
            <person name="Tomko P."/>
            <person name="Gavelis G."/>
            <person name="Widhalm J.R."/>
            <person name="Wisecaver J.H."/>
        </authorList>
    </citation>
    <scope>NUCLEOTIDE SEQUENCE</scope>
    <source>
        <strain evidence="2">ECLA1</strain>
    </source>
</reference>
<evidence type="ECO:0000313" key="3">
    <source>
        <dbReference type="Proteomes" id="UP001283361"/>
    </source>
</evidence>
<gene>
    <name evidence="2" type="ORF">RRG08_019348</name>
</gene>
<dbReference type="Proteomes" id="UP001283361">
    <property type="component" value="Unassembled WGS sequence"/>
</dbReference>
<evidence type="ECO:0000313" key="2">
    <source>
        <dbReference type="EMBL" id="KAK3799547.1"/>
    </source>
</evidence>
<name>A0AAE1EA66_9GAST</name>
<feature type="region of interest" description="Disordered" evidence="1">
    <location>
        <begin position="395"/>
        <end position="416"/>
    </location>
</feature>
<protein>
    <submittedName>
        <fullName evidence="2">Uncharacterized protein</fullName>
    </submittedName>
</protein>
<sequence>MIAVDLTSLVLAVSNGLRTYVKPSDLLEEPLSNIQMDRLCPVKIRLDTLEQALAGFRTIVDSLCPVKIRLDTLEQALAGFRTIVDSLCPVKIRLDTLEQALAGFRTIVDSLCPVKIRLDTLEQALAGFRTIVDSLCPVKIRLDTLEQALAGFRTIVDSLCPVKIRLDTLEQALAGFRTIVDSLCPVKIRLDSLEQALAGFRTIVDSLCPVKIRLDTLEQALAGFRTIVDSLCPVKIRLDTLEQALERRSSINGHVIKRSSVSRTFLALILDQLRSQFKHFDFLPVLLSREVLGSPPVCDKAFRTQEPDDVQSAVISFVVALSGVSKYPGNNRLDPDLDLPRHRHTGQRNLLTGTEGVGGLAIDVALVEKIFQRVMSQGSVLARRPAERARYTSNKTTGRNYRNDNFSNTTGARGGNISMYPSRSAGYTRSQPQSSPLGGHVGLYVAPGLLSGTGSQGDAENLTPFRYHRSARASARRQMALECGLKSLPVTAKWTPTGRSNMVLDNADQGPVIQNAVYLQAPEGNVNVRRGLRAAFAVTVDLSLVGDLGFPYSYNLLWFLIVRPGYRMDAIKPKSLCTLEHAFAGCWFDLVSLQVPLVSFEPCLPLPSAQPLTGEVFTLSEQDVANGKSLRSVSRMWPMASLYAQ</sequence>
<comment type="caution">
    <text evidence="2">The sequence shown here is derived from an EMBL/GenBank/DDBJ whole genome shotgun (WGS) entry which is preliminary data.</text>
</comment>
<proteinExistence type="predicted"/>
<dbReference type="EMBL" id="JAWDGP010000555">
    <property type="protein sequence ID" value="KAK3799547.1"/>
    <property type="molecule type" value="Genomic_DNA"/>
</dbReference>
<evidence type="ECO:0000256" key="1">
    <source>
        <dbReference type="SAM" id="MobiDB-lite"/>
    </source>
</evidence>
<keyword evidence="3" id="KW-1185">Reference proteome</keyword>